<accession>A0A0A9WL84</accession>
<protein>
    <submittedName>
        <fullName evidence="1">Trafficking protein particle complex subunit 1</fullName>
    </submittedName>
</protein>
<reference evidence="1" key="1">
    <citation type="journal article" date="2014" name="PLoS ONE">
        <title>Transcriptome-Based Identification of ABC Transporters in the Western Tarnished Plant Bug Lygus hesperus.</title>
        <authorList>
            <person name="Hull J.J."/>
            <person name="Chaney K."/>
            <person name="Geib S.M."/>
            <person name="Fabrick J.A."/>
            <person name="Brent C.S."/>
            <person name="Walsh D."/>
            <person name="Lavine L.C."/>
        </authorList>
    </citation>
    <scope>NUCLEOTIDE SEQUENCE</scope>
</reference>
<dbReference type="EMBL" id="GBHO01034397">
    <property type="protein sequence ID" value="JAG09207.1"/>
    <property type="molecule type" value="Transcribed_RNA"/>
</dbReference>
<name>A0A0A9WL84_LYGHE</name>
<gene>
    <name evidence="1" type="primary">Trappc1_3</name>
    <name evidence="1" type="ORF">CM83_102860</name>
</gene>
<dbReference type="AlphaFoldDB" id="A0A0A9WL84"/>
<feature type="non-terminal residue" evidence="1">
    <location>
        <position position="198"/>
    </location>
</feature>
<feature type="non-terminal residue" evidence="1">
    <location>
        <position position="1"/>
    </location>
</feature>
<proteinExistence type="predicted"/>
<sequence>DLPQTPPTFPVSNQGRLVDTMQVYTLHRRGHVVVATAVAKMSEGSDEPQDARLLEDPGSQATFITRSCIIRVGLITQPTEVPVLGIGYTALGICCQLVDCQFKPERLVDHRITALVVDFIIQTPLCPLPLLPSERLLGKRLADPEYFKPAEVVVLLGAGWCGCVMVVEPQCGPPGTPTLIESIWGLCLIGRQGRVCAT</sequence>
<reference evidence="1" key="2">
    <citation type="submission" date="2014-07" db="EMBL/GenBank/DDBJ databases">
        <authorList>
            <person name="Hull J."/>
        </authorList>
    </citation>
    <scope>NUCLEOTIDE SEQUENCE</scope>
</reference>
<organism evidence="1">
    <name type="scientific">Lygus hesperus</name>
    <name type="common">Western plant bug</name>
    <dbReference type="NCBI Taxonomy" id="30085"/>
    <lineage>
        <taxon>Eukaryota</taxon>
        <taxon>Metazoa</taxon>
        <taxon>Ecdysozoa</taxon>
        <taxon>Arthropoda</taxon>
        <taxon>Hexapoda</taxon>
        <taxon>Insecta</taxon>
        <taxon>Pterygota</taxon>
        <taxon>Neoptera</taxon>
        <taxon>Paraneoptera</taxon>
        <taxon>Hemiptera</taxon>
        <taxon>Heteroptera</taxon>
        <taxon>Panheteroptera</taxon>
        <taxon>Cimicomorpha</taxon>
        <taxon>Miridae</taxon>
        <taxon>Mirini</taxon>
        <taxon>Lygus</taxon>
    </lineage>
</organism>
<evidence type="ECO:0000313" key="1">
    <source>
        <dbReference type="EMBL" id="JAG09207.1"/>
    </source>
</evidence>